<dbReference type="AlphaFoldDB" id="A0A0F8YKV3"/>
<sequence length="299" mass="33716">MKRGRLFKLVIGALILIVLILAGAIAYYEFTGGWKKFDEEFYLAPAPAEPFSYARYARPLSQHVDGNGMVNYAALSQNRSDLDTFTREIAGLAREEFDGWSDEAKLAFWINAYNALTLKVIVDNYPIQPGLVTGHAYPDNSIRQIPGVWTKIQFLVLGRRMTLDHMEHKIIRIQFDEPRIHMALVCAAVSCPPLRNEPYAAQTLNEQLDDQARRFLTSPANFHVDSSAGEVQLSSILSWFGKDFVGRHKPESGFADRSEAESAVLNFIGSYMAAGDAAYLRTGQYTLEYVDYNWSLNEQ</sequence>
<gene>
    <name evidence="2" type="ORF">LCGC14_2807500</name>
</gene>
<dbReference type="PANTHER" id="PTHR46361:SF3">
    <property type="entry name" value="ELECTRON CARRIER_ PROTEIN DISULFIDE OXIDOREDUCTASE"/>
    <property type="match status" value="1"/>
</dbReference>
<evidence type="ECO:0000259" key="1">
    <source>
        <dbReference type="Pfam" id="PF04784"/>
    </source>
</evidence>
<reference evidence="2" key="1">
    <citation type="journal article" date="2015" name="Nature">
        <title>Complex archaea that bridge the gap between prokaryotes and eukaryotes.</title>
        <authorList>
            <person name="Spang A."/>
            <person name="Saw J.H."/>
            <person name="Jorgensen S.L."/>
            <person name="Zaremba-Niedzwiedzka K."/>
            <person name="Martijn J."/>
            <person name="Lind A.E."/>
            <person name="van Eijk R."/>
            <person name="Schleper C."/>
            <person name="Guy L."/>
            <person name="Ettema T.J."/>
        </authorList>
    </citation>
    <scope>NUCLEOTIDE SEQUENCE</scope>
</reference>
<dbReference type="EMBL" id="LAZR01052860">
    <property type="protein sequence ID" value="KKK82028.1"/>
    <property type="molecule type" value="Genomic_DNA"/>
</dbReference>
<dbReference type="PANTHER" id="PTHR46361">
    <property type="entry name" value="ELECTRON CARRIER/ PROTEIN DISULFIDE OXIDOREDUCTASE"/>
    <property type="match status" value="1"/>
</dbReference>
<organism evidence="2">
    <name type="scientific">marine sediment metagenome</name>
    <dbReference type="NCBI Taxonomy" id="412755"/>
    <lineage>
        <taxon>unclassified sequences</taxon>
        <taxon>metagenomes</taxon>
        <taxon>ecological metagenomes</taxon>
    </lineage>
</organism>
<evidence type="ECO:0000313" key="2">
    <source>
        <dbReference type="EMBL" id="KKK82028.1"/>
    </source>
</evidence>
<feature type="domain" description="DUF547" evidence="1">
    <location>
        <begin position="98"/>
        <end position="216"/>
    </location>
</feature>
<dbReference type="InterPro" id="IPR006869">
    <property type="entry name" value="DUF547"/>
</dbReference>
<comment type="caution">
    <text evidence="2">The sequence shown here is derived from an EMBL/GenBank/DDBJ whole genome shotgun (WGS) entry which is preliminary data.</text>
</comment>
<dbReference type="Pfam" id="PF04784">
    <property type="entry name" value="DUF547"/>
    <property type="match status" value="1"/>
</dbReference>
<name>A0A0F8YKV3_9ZZZZ</name>
<protein>
    <recommendedName>
        <fullName evidence="1">DUF547 domain-containing protein</fullName>
    </recommendedName>
</protein>
<proteinExistence type="predicted"/>
<accession>A0A0F8YKV3</accession>